<dbReference type="GO" id="GO:0003887">
    <property type="term" value="F:DNA-directed DNA polymerase activity"/>
    <property type="evidence" value="ECO:0007669"/>
    <property type="project" value="UniProtKB-EC"/>
</dbReference>
<feature type="domain" description="DNA polymerase III delta subunit C-terminal" evidence="8">
    <location>
        <begin position="225"/>
        <end position="320"/>
    </location>
</feature>
<evidence type="ECO:0000256" key="6">
    <source>
        <dbReference type="ARBA" id="ARBA00022932"/>
    </source>
</evidence>
<evidence type="ECO:0000313" key="10">
    <source>
        <dbReference type="Proteomes" id="UP001556709"/>
    </source>
</evidence>
<dbReference type="NCBIfam" id="TIGR00678">
    <property type="entry name" value="holB"/>
    <property type="match status" value="1"/>
</dbReference>
<evidence type="ECO:0000256" key="1">
    <source>
        <dbReference type="ARBA" id="ARBA00012417"/>
    </source>
</evidence>
<dbReference type="InterPro" id="IPR015199">
    <property type="entry name" value="DNA_pol_III_delta_C"/>
</dbReference>
<accession>A0ABV3TCB1</accession>
<evidence type="ECO:0000256" key="4">
    <source>
        <dbReference type="ARBA" id="ARBA00022695"/>
    </source>
</evidence>
<evidence type="ECO:0000256" key="2">
    <source>
        <dbReference type="ARBA" id="ARBA00014363"/>
    </source>
</evidence>
<dbReference type="PANTHER" id="PTHR11669">
    <property type="entry name" value="REPLICATION FACTOR C / DNA POLYMERASE III GAMMA-TAU SUBUNIT"/>
    <property type="match status" value="1"/>
</dbReference>
<keyword evidence="3 9" id="KW-0808">Transferase</keyword>
<dbReference type="Gene3D" id="3.40.50.300">
    <property type="entry name" value="P-loop containing nucleotide triphosphate hydrolases"/>
    <property type="match status" value="1"/>
</dbReference>
<dbReference type="InterPro" id="IPR004622">
    <property type="entry name" value="DNA_pol_HolB"/>
</dbReference>
<keyword evidence="6" id="KW-0239">DNA-directed DNA polymerase</keyword>
<name>A0ABV3TCB1_9GAMM</name>
<dbReference type="Pfam" id="PF13177">
    <property type="entry name" value="DNA_pol3_delta2"/>
    <property type="match status" value="1"/>
</dbReference>
<dbReference type="RefSeq" id="WP_367958487.1">
    <property type="nucleotide sequence ID" value="NZ_JBAKFK010000002.1"/>
</dbReference>
<keyword evidence="5" id="KW-0235">DNA replication</keyword>
<organism evidence="9 10">
    <name type="scientific">Spiribacter pallidus</name>
    <dbReference type="NCBI Taxonomy" id="1987936"/>
    <lineage>
        <taxon>Bacteria</taxon>
        <taxon>Pseudomonadati</taxon>
        <taxon>Pseudomonadota</taxon>
        <taxon>Gammaproteobacteria</taxon>
        <taxon>Chromatiales</taxon>
        <taxon>Ectothiorhodospiraceae</taxon>
        <taxon>Spiribacter</taxon>
    </lineage>
</organism>
<dbReference type="InterPro" id="IPR027417">
    <property type="entry name" value="P-loop_NTPase"/>
</dbReference>
<evidence type="ECO:0000256" key="7">
    <source>
        <dbReference type="ARBA" id="ARBA00049244"/>
    </source>
</evidence>
<comment type="caution">
    <text evidence="9">The sequence shown here is derived from an EMBL/GenBank/DDBJ whole genome shotgun (WGS) entry which is preliminary data.</text>
</comment>
<dbReference type="EMBL" id="JBAKFM010000002">
    <property type="protein sequence ID" value="MEX0469263.1"/>
    <property type="molecule type" value="Genomic_DNA"/>
</dbReference>
<evidence type="ECO:0000259" key="8">
    <source>
        <dbReference type="Pfam" id="PF09115"/>
    </source>
</evidence>
<evidence type="ECO:0000256" key="3">
    <source>
        <dbReference type="ARBA" id="ARBA00022679"/>
    </source>
</evidence>
<dbReference type="Proteomes" id="UP001556709">
    <property type="component" value="Unassembled WGS sequence"/>
</dbReference>
<gene>
    <name evidence="9" type="primary">holB</name>
    <name evidence="9" type="ORF">V6X73_05950</name>
</gene>
<sequence length="328" mass="35379">MSIDQATPLPWQAPIWSRFIANRRDGRIAHAYLLAGPSGVGKRQLALTMAAGLLCQSPEAGLACGHCRSCRLRIAGSHPDWRLVEPEARGGVLKIDAIRDLIDYSHLTSQYGDHRVVILHPAEAMNRASANALLKTLEEPPPGVVLILVSHDVAGLPVTIRSRCRIERCPLPDSAQAADWLGEQGITDAGRALAAAGGAPLAAREMAEAGHIEMLESLAGDLGELLEGGRNPVELASTWQSSGSLMVLTWMQRLLTTARRLQCNARDGLAMTLAPGFAKAVGGLPPRRLHAVDRQLQQLRSADRQPLARELAMEALFLAWLIPEADIE</sequence>
<evidence type="ECO:0000313" key="9">
    <source>
        <dbReference type="EMBL" id="MEX0469263.1"/>
    </source>
</evidence>
<reference evidence="9 10" key="1">
    <citation type="submission" date="2024-02" db="EMBL/GenBank/DDBJ databases">
        <title>New especies of Spiribacter isolated from saline water.</title>
        <authorList>
            <person name="Leon M.J."/>
            <person name="De La Haba R."/>
            <person name="Sanchez-Porro C."/>
            <person name="Ventosa A."/>
        </authorList>
    </citation>
    <scope>NUCLEOTIDE SEQUENCE [LARGE SCALE GENOMIC DNA]</scope>
    <source>
        <strain evidence="10">ag22IC6-390</strain>
    </source>
</reference>
<keyword evidence="4 9" id="KW-0548">Nucleotidyltransferase</keyword>
<proteinExistence type="predicted"/>
<dbReference type="SUPFAM" id="SSF52540">
    <property type="entry name" value="P-loop containing nucleoside triphosphate hydrolases"/>
    <property type="match status" value="1"/>
</dbReference>
<keyword evidence="10" id="KW-1185">Reference proteome</keyword>
<evidence type="ECO:0000256" key="5">
    <source>
        <dbReference type="ARBA" id="ARBA00022705"/>
    </source>
</evidence>
<comment type="catalytic activity">
    <reaction evidence="7">
        <text>DNA(n) + a 2'-deoxyribonucleoside 5'-triphosphate = DNA(n+1) + diphosphate</text>
        <dbReference type="Rhea" id="RHEA:22508"/>
        <dbReference type="Rhea" id="RHEA-COMP:17339"/>
        <dbReference type="Rhea" id="RHEA-COMP:17340"/>
        <dbReference type="ChEBI" id="CHEBI:33019"/>
        <dbReference type="ChEBI" id="CHEBI:61560"/>
        <dbReference type="ChEBI" id="CHEBI:173112"/>
        <dbReference type="EC" id="2.7.7.7"/>
    </reaction>
</comment>
<dbReference type="Pfam" id="PF09115">
    <property type="entry name" value="DNApol3-delta_C"/>
    <property type="match status" value="1"/>
</dbReference>
<dbReference type="PANTHER" id="PTHR11669:SF8">
    <property type="entry name" value="DNA POLYMERASE III SUBUNIT DELTA"/>
    <property type="match status" value="1"/>
</dbReference>
<protein>
    <recommendedName>
        <fullName evidence="2">DNA polymerase III subunit delta'</fullName>
        <ecNumber evidence="1">2.7.7.7</ecNumber>
    </recommendedName>
</protein>
<dbReference type="EC" id="2.7.7.7" evidence="1"/>
<dbReference type="InterPro" id="IPR050238">
    <property type="entry name" value="DNA_Rep/Repair_Clamp_Loader"/>
</dbReference>